<organism evidence="1">
    <name type="scientific">marine sediment metagenome</name>
    <dbReference type="NCBI Taxonomy" id="412755"/>
    <lineage>
        <taxon>unclassified sequences</taxon>
        <taxon>metagenomes</taxon>
        <taxon>ecological metagenomes</taxon>
    </lineage>
</organism>
<sequence>EIWGLFNKITIPYSRIAEVRHSRWSSPSLIRVVFKERTLFGKSIHYVTSFVWDAWDACVGRVPKDVIFLREKIAAAAKDERAS</sequence>
<protein>
    <submittedName>
        <fullName evidence="1">Uncharacterized protein</fullName>
    </submittedName>
</protein>
<accession>X1HMD6</accession>
<gene>
    <name evidence="1" type="ORF">S03H2_14970</name>
</gene>
<feature type="non-terminal residue" evidence="1">
    <location>
        <position position="1"/>
    </location>
</feature>
<reference evidence="1" key="1">
    <citation type="journal article" date="2014" name="Front. Microbiol.">
        <title>High frequency of phylogenetically diverse reductive dehalogenase-homologous genes in deep subseafloor sedimentary metagenomes.</title>
        <authorList>
            <person name="Kawai M."/>
            <person name="Futagami T."/>
            <person name="Toyoda A."/>
            <person name="Takaki Y."/>
            <person name="Nishi S."/>
            <person name="Hori S."/>
            <person name="Arai W."/>
            <person name="Tsubouchi T."/>
            <person name="Morono Y."/>
            <person name="Uchiyama I."/>
            <person name="Ito T."/>
            <person name="Fujiyama A."/>
            <person name="Inagaki F."/>
            <person name="Takami H."/>
        </authorList>
    </citation>
    <scope>NUCLEOTIDE SEQUENCE</scope>
    <source>
        <strain evidence="1">Expedition CK06-06</strain>
    </source>
</reference>
<dbReference type="AlphaFoldDB" id="X1HMD6"/>
<proteinExistence type="predicted"/>
<name>X1HMD6_9ZZZZ</name>
<dbReference type="EMBL" id="BARU01007599">
    <property type="protein sequence ID" value="GAH46448.1"/>
    <property type="molecule type" value="Genomic_DNA"/>
</dbReference>
<comment type="caution">
    <text evidence="1">The sequence shown here is derived from an EMBL/GenBank/DDBJ whole genome shotgun (WGS) entry which is preliminary data.</text>
</comment>
<evidence type="ECO:0000313" key="1">
    <source>
        <dbReference type="EMBL" id="GAH46448.1"/>
    </source>
</evidence>